<protein>
    <submittedName>
        <fullName evidence="1">Uncharacterized protein</fullName>
    </submittedName>
</protein>
<proteinExistence type="predicted"/>
<reference evidence="1 2" key="1">
    <citation type="journal article" date="2011" name="Stand. Genomic Sci.">
        <title>Complete genome sequence of the gliding, heparinolytic Pedobacter saltans type strain (113).</title>
        <authorList>
            <person name="Liolios K."/>
            <person name="Sikorski J."/>
            <person name="Lu M."/>
            <person name="Nolan M."/>
            <person name="Lapidus A."/>
            <person name="Lucas S."/>
            <person name="Hammon N."/>
            <person name="Deshpande S."/>
            <person name="Cheng J.F."/>
            <person name="Tapia R."/>
            <person name="Han C."/>
            <person name="Goodwin L."/>
            <person name="Pitluck S."/>
            <person name="Huntemann M."/>
            <person name="Ivanova N."/>
            <person name="Pagani I."/>
            <person name="Mavromatis K."/>
            <person name="Ovchinikova G."/>
            <person name="Pati A."/>
            <person name="Chen A."/>
            <person name="Palaniappan K."/>
            <person name="Land M."/>
            <person name="Hauser L."/>
            <person name="Brambilla E.M."/>
            <person name="Kotsyurbenko O."/>
            <person name="Rohde M."/>
            <person name="Tindall B.J."/>
            <person name="Abt B."/>
            <person name="Goker M."/>
            <person name="Detter J.C."/>
            <person name="Woyke T."/>
            <person name="Bristow J."/>
            <person name="Eisen J.A."/>
            <person name="Markowitz V."/>
            <person name="Hugenholtz P."/>
            <person name="Klenk H.P."/>
            <person name="Kyrpides N.C."/>
        </authorList>
    </citation>
    <scope>NUCLEOTIDE SEQUENCE [LARGE SCALE GENOMIC DNA]</scope>
    <source>
        <strain evidence="2">ATCC 51119 / DSM 12145 / JCM 21818 / LMG 10337 / NBRC 100064 / NCIMB 13643</strain>
    </source>
</reference>
<name>F0S789_PSESL</name>
<dbReference type="KEGG" id="psn:Pedsa_3834"/>
<dbReference type="STRING" id="762903.Pedsa_3834"/>
<dbReference type="OrthoDB" id="660065at2"/>
<gene>
    <name evidence="1" type="ordered locus">Pedsa_3834</name>
</gene>
<reference evidence="2" key="2">
    <citation type="submission" date="2011-02" db="EMBL/GenBank/DDBJ databases">
        <title>The complete genome of Pedobacter saltans DSM 12145.</title>
        <authorList>
            <consortium name="US DOE Joint Genome Institute (JGI-PGF)"/>
            <person name="Lucas S."/>
            <person name="Copeland A."/>
            <person name="Lapidus A."/>
            <person name="Bruce D."/>
            <person name="Goodwin L."/>
            <person name="Pitluck S."/>
            <person name="Kyrpides N."/>
            <person name="Mavromatis K."/>
            <person name="Pagani I."/>
            <person name="Ivanova N."/>
            <person name="Ovchinnikova G."/>
            <person name="Lu M."/>
            <person name="Detter J.C."/>
            <person name="Han C."/>
            <person name="Land M."/>
            <person name="Hauser L."/>
            <person name="Markowitz V."/>
            <person name="Cheng J.-F."/>
            <person name="Hugenholtz P."/>
            <person name="Woyke T."/>
            <person name="Wu D."/>
            <person name="Tindall B."/>
            <person name="Pomrenke H.G."/>
            <person name="Brambilla E."/>
            <person name="Klenk H.-P."/>
            <person name="Eisen J.A."/>
        </authorList>
    </citation>
    <scope>NUCLEOTIDE SEQUENCE [LARGE SCALE GENOMIC DNA]</scope>
    <source>
        <strain evidence="2">ATCC 51119 / DSM 12145 / JCM 21818 / LMG 10337 / NBRC 100064 / NCIMB 13643</strain>
    </source>
</reference>
<dbReference type="EMBL" id="CP002545">
    <property type="protein sequence ID" value="ADY54362.1"/>
    <property type="molecule type" value="Genomic_DNA"/>
</dbReference>
<dbReference type="AlphaFoldDB" id="F0S789"/>
<evidence type="ECO:0000313" key="1">
    <source>
        <dbReference type="EMBL" id="ADY54362.1"/>
    </source>
</evidence>
<accession>F0S789</accession>
<dbReference type="PROSITE" id="PS51257">
    <property type="entry name" value="PROKAR_LIPOPROTEIN"/>
    <property type="match status" value="1"/>
</dbReference>
<sequence>MKNTFVIILICLLISSCCSKDEERDCIYDIELLTTDVSVTSSGTVNTPLTFKVKLSYHNGCGNFSRFNEKRTENTIEVIAKGQNRGCVCTQAFISFEEDYVFVPKQAGTYNFKFKSAKDTFIEKQVVVN</sequence>
<organism evidence="1 2">
    <name type="scientific">Pseudopedobacter saltans (strain ATCC 51119 / DSM 12145 / JCM 21818 / CCUG 39354 / LMG 10337 / NBRC 100064 / NCIMB 13643)</name>
    <name type="common">Pedobacter saltans</name>
    <dbReference type="NCBI Taxonomy" id="762903"/>
    <lineage>
        <taxon>Bacteria</taxon>
        <taxon>Pseudomonadati</taxon>
        <taxon>Bacteroidota</taxon>
        <taxon>Sphingobacteriia</taxon>
        <taxon>Sphingobacteriales</taxon>
        <taxon>Sphingobacteriaceae</taxon>
        <taxon>Pseudopedobacter</taxon>
    </lineage>
</organism>
<evidence type="ECO:0000313" key="2">
    <source>
        <dbReference type="Proteomes" id="UP000000310"/>
    </source>
</evidence>
<dbReference type="RefSeq" id="WP_013634842.1">
    <property type="nucleotide sequence ID" value="NC_015177.1"/>
</dbReference>
<dbReference type="HOGENOM" id="CLU_1946974_0_0_10"/>
<dbReference type="Proteomes" id="UP000000310">
    <property type="component" value="Chromosome"/>
</dbReference>
<dbReference type="eggNOG" id="ENOG503155E">
    <property type="taxonomic scope" value="Bacteria"/>
</dbReference>
<keyword evidence="2" id="KW-1185">Reference proteome</keyword>